<sequence length="168" mass="18964">MAAEHVNSRSCVAAPLTPKACYVQELLTKICRSAHFSVKEKAELLLKYITTYSDDFLDSLKLSGDVIKGMIKQSRNDSQKISLIIDLVVYTDIRRSEISDLVAELDEAEYKKLFSQQTAPPALSNREEAESFLLALLESDLIAEWSLRDDGKYSVTCRKKSRPEEVDI</sequence>
<reference evidence="1 2" key="1">
    <citation type="submission" date="2014-10" db="EMBL/GenBank/DDBJ databases">
        <title>Genome sequence of Erwinia typographi M043b.</title>
        <authorList>
            <person name="Chan K.-G."/>
            <person name="Tan W.-S."/>
        </authorList>
    </citation>
    <scope>NUCLEOTIDE SEQUENCE [LARGE SCALE GENOMIC DNA]</scope>
    <source>
        <strain evidence="1 2">M043b</strain>
    </source>
</reference>
<dbReference type="RefSeq" id="WP_034899925.1">
    <property type="nucleotide sequence ID" value="NZ_JRUQ01000118.1"/>
</dbReference>
<gene>
    <name evidence="1" type="ORF">NG99_27050</name>
</gene>
<name>A0A0A3ZK02_9GAMM</name>
<dbReference type="Proteomes" id="UP000030351">
    <property type="component" value="Unassembled WGS sequence"/>
</dbReference>
<dbReference type="EMBL" id="JRUQ01000118">
    <property type="protein sequence ID" value="KGT86053.1"/>
    <property type="molecule type" value="Genomic_DNA"/>
</dbReference>
<keyword evidence="2" id="KW-1185">Reference proteome</keyword>
<protein>
    <submittedName>
        <fullName evidence="1">Uncharacterized protein</fullName>
    </submittedName>
</protein>
<organism evidence="1 2">
    <name type="scientific">Erwinia typographi</name>
    <dbReference type="NCBI Taxonomy" id="371042"/>
    <lineage>
        <taxon>Bacteria</taxon>
        <taxon>Pseudomonadati</taxon>
        <taxon>Pseudomonadota</taxon>
        <taxon>Gammaproteobacteria</taxon>
        <taxon>Enterobacterales</taxon>
        <taxon>Erwiniaceae</taxon>
        <taxon>Erwinia</taxon>
    </lineage>
</organism>
<evidence type="ECO:0000313" key="2">
    <source>
        <dbReference type="Proteomes" id="UP000030351"/>
    </source>
</evidence>
<evidence type="ECO:0000313" key="1">
    <source>
        <dbReference type="EMBL" id="KGT86053.1"/>
    </source>
</evidence>
<dbReference type="AlphaFoldDB" id="A0A0A3ZK02"/>
<comment type="caution">
    <text evidence="1">The sequence shown here is derived from an EMBL/GenBank/DDBJ whole genome shotgun (WGS) entry which is preliminary data.</text>
</comment>
<proteinExistence type="predicted"/>
<accession>A0A0A3ZK02</accession>